<gene>
    <name evidence="6" type="ORF">KI387_006162</name>
</gene>
<dbReference type="PANTHER" id="PTHR13533">
    <property type="entry name" value="N-ACETYLNEURAMINATE 9-O-ACETYLTRANSFERASE"/>
    <property type="match status" value="1"/>
</dbReference>
<accession>A0AA38LJ51</accession>
<comment type="caution">
    <text evidence="6">The sequence shown here is derived from an EMBL/GenBank/DDBJ whole genome shotgun (WGS) entry which is preliminary data.</text>
</comment>
<dbReference type="PANTHER" id="PTHR13533:SF1">
    <property type="entry name" value="N-ACETYLNEURAMINATE 9-O-ACETYLTRANSFERASE"/>
    <property type="match status" value="1"/>
</dbReference>
<feature type="transmembrane region" description="Helical" evidence="5">
    <location>
        <begin position="12"/>
        <end position="31"/>
    </location>
</feature>
<dbReference type="GO" id="GO:0045492">
    <property type="term" value="P:xylan biosynthetic process"/>
    <property type="evidence" value="ECO:0007669"/>
    <property type="project" value="TreeGrafter"/>
</dbReference>
<proteinExistence type="predicted"/>
<evidence type="ECO:0000256" key="2">
    <source>
        <dbReference type="ARBA" id="ARBA00022692"/>
    </source>
</evidence>
<feature type="non-terminal residue" evidence="6">
    <location>
        <position position="131"/>
    </location>
</feature>
<dbReference type="AlphaFoldDB" id="A0AA38LJ51"/>
<keyword evidence="2 5" id="KW-0812">Transmembrane</keyword>
<dbReference type="GO" id="GO:0009834">
    <property type="term" value="P:plant-type secondary cell wall biogenesis"/>
    <property type="evidence" value="ECO:0007669"/>
    <property type="project" value="TreeGrafter"/>
</dbReference>
<evidence type="ECO:0000256" key="1">
    <source>
        <dbReference type="ARBA" id="ARBA00004370"/>
    </source>
</evidence>
<evidence type="ECO:0000313" key="7">
    <source>
        <dbReference type="Proteomes" id="UP000824469"/>
    </source>
</evidence>
<name>A0AA38LJ51_TAXCH</name>
<keyword evidence="3 5" id="KW-1133">Transmembrane helix</keyword>
<dbReference type="EMBL" id="JAHRHJ020000002">
    <property type="protein sequence ID" value="KAH9325984.1"/>
    <property type="molecule type" value="Genomic_DNA"/>
</dbReference>
<dbReference type="GO" id="GO:0016407">
    <property type="term" value="F:acetyltransferase activity"/>
    <property type="evidence" value="ECO:0007669"/>
    <property type="project" value="TreeGrafter"/>
</dbReference>
<sequence>MVIPGQLTAGQLSFLLGMTPVFVAWIYAEILEHKRRHSPSKVHSDVNLADLGDGVAKEEEKVVLLEGGLQHAGNLKAANSSTKSQLFRFATMDEIFLMENRLTLRAIAEFGAILIYLYICDRTSIFGESEK</sequence>
<keyword evidence="4 5" id="KW-0472">Membrane</keyword>
<organism evidence="6 7">
    <name type="scientific">Taxus chinensis</name>
    <name type="common">Chinese yew</name>
    <name type="synonym">Taxus wallichiana var. chinensis</name>
    <dbReference type="NCBI Taxonomy" id="29808"/>
    <lineage>
        <taxon>Eukaryota</taxon>
        <taxon>Viridiplantae</taxon>
        <taxon>Streptophyta</taxon>
        <taxon>Embryophyta</taxon>
        <taxon>Tracheophyta</taxon>
        <taxon>Spermatophyta</taxon>
        <taxon>Pinopsida</taxon>
        <taxon>Pinidae</taxon>
        <taxon>Conifers II</taxon>
        <taxon>Cupressales</taxon>
        <taxon>Taxaceae</taxon>
        <taxon>Taxus</taxon>
    </lineage>
</organism>
<dbReference type="GO" id="GO:0016020">
    <property type="term" value="C:membrane"/>
    <property type="evidence" value="ECO:0007669"/>
    <property type="project" value="UniProtKB-SubCell"/>
</dbReference>
<dbReference type="GO" id="GO:0010411">
    <property type="term" value="P:xyloglucan metabolic process"/>
    <property type="evidence" value="ECO:0007669"/>
    <property type="project" value="TreeGrafter"/>
</dbReference>
<protein>
    <submittedName>
        <fullName evidence="6">Uncharacterized protein</fullName>
    </submittedName>
</protein>
<dbReference type="OMA" id="MDEIFLM"/>
<dbReference type="GO" id="GO:0005794">
    <property type="term" value="C:Golgi apparatus"/>
    <property type="evidence" value="ECO:0007669"/>
    <property type="project" value="TreeGrafter"/>
</dbReference>
<dbReference type="Proteomes" id="UP000824469">
    <property type="component" value="Unassembled WGS sequence"/>
</dbReference>
<comment type="subcellular location">
    <subcellularLocation>
        <location evidence="1">Membrane</location>
    </subcellularLocation>
</comment>
<reference evidence="6 7" key="1">
    <citation type="journal article" date="2021" name="Nat. Plants">
        <title>The Taxus genome provides insights into paclitaxel biosynthesis.</title>
        <authorList>
            <person name="Xiong X."/>
            <person name="Gou J."/>
            <person name="Liao Q."/>
            <person name="Li Y."/>
            <person name="Zhou Q."/>
            <person name="Bi G."/>
            <person name="Li C."/>
            <person name="Du R."/>
            <person name="Wang X."/>
            <person name="Sun T."/>
            <person name="Guo L."/>
            <person name="Liang H."/>
            <person name="Lu P."/>
            <person name="Wu Y."/>
            <person name="Zhang Z."/>
            <person name="Ro D.K."/>
            <person name="Shang Y."/>
            <person name="Huang S."/>
            <person name="Yan J."/>
        </authorList>
    </citation>
    <scope>NUCLEOTIDE SEQUENCE [LARGE SCALE GENOMIC DNA]</scope>
    <source>
        <strain evidence="6">Ta-2019</strain>
    </source>
</reference>
<evidence type="ECO:0000256" key="5">
    <source>
        <dbReference type="SAM" id="Phobius"/>
    </source>
</evidence>
<evidence type="ECO:0000256" key="4">
    <source>
        <dbReference type="ARBA" id="ARBA00023136"/>
    </source>
</evidence>
<evidence type="ECO:0000256" key="3">
    <source>
        <dbReference type="ARBA" id="ARBA00022989"/>
    </source>
</evidence>
<evidence type="ECO:0000313" key="6">
    <source>
        <dbReference type="EMBL" id="KAH9325984.1"/>
    </source>
</evidence>
<keyword evidence="7" id="KW-1185">Reference proteome</keyword>